<protein>
    <submittedName>
        <fullName evidence="1">Uncharacterized protein</fullName>
    </submittedName>
</protein>
<dbReference type="Proteomes" id="UP000822331">
    <property type="component" value="Unassembled WGS sequence"/>
</dbReference>
<gene>
    <name evidence="1" type="ORF">G6L72_17830</name>
</gene>
<comment type="caution">
    <text evidence="1">The sequence shown here is derived from an EMBL/GenBank/DDBJ whole genome shotgun (WGS) entry which is preliminary data.</text>
</comment>
<dbReference type="EMBL" id="JAAMCP010000010">
    <property type="protein sequence ID" value="NTF38559.1"/>
    <property type="molecule type" value="Genomic_DNA"/>
</dbReference>
<proteinExistence type="predicted"/>
<keyword evidence="2" id="KW-1185">Reference proteome</keyword>
<reference evidence="1 2" key="1">
    <citation type="journal article" date="2020" name="Science">
        <title>Unexpected conservation and global transmission of agrobacterial virulence plasmids.</title>
        <authorList>
            <person name="Weisberg A.J."/>
            <person name="Davis E.W. 2nd"/>
            <person name="Tabima J."/>
            <person name="Belcher M.S."/>
            <person name="Miller M."/>
            <person name="Kuo C.H."/>
            <person name="Loper J.E."/>
            <person name="Grunwald N.J."/>
            <person name="Putnam M.L."/>
            <person name="Chang J.H."/>
        </authorList>
    </citation>
    <scope>NUCLEOTIDE SEQUENCE [LARGE SCALE GENOMIC DNA]</scope>
    <source>
        <strain evidence="1 2">A19/93</strain>
    </source>
</reference>
<dbReference type="RefSeq" id="WP_065700405.1">
    <property type="nucleotide sequence ID" value="NZ_CP049207.1"/>
</dbReference>
<organism evidence="1 2">
    <name type="scientific">Agrobacterium rubi</name>
    <dbReference type="NCBI Taxonomy" id="28099"/>
    <lineage>
        <taxon>Bacteria</taxon>
        <taxon>Pseudomonadati</taxon>
        <taxon>Pseudomonadota</taxon>
        <taxon>Alphaproteobacteria</taxon>
        <taxon>Hyphomicrobiales</taxon>
        <taxon>Rhizobiaceae</taxon>
        <taxon>Rhizobium/Agrobacterium group</taxon>
        <taxon>Agrobacterium</taxon>
    </lineage>
</organism>
<accession>A0ABX2JAP3</accession>
<evidence type="ECO:0000313" key="1">
    <source>
        <dbReference type="EMBL" id="NTF38559.1"/>
    </source>
</evidence>
<name>A0ABX2JAP3_9HYPH</name>
<sequence>MIHLTCGIGSNGDLPLQMHLKRIFLNQVGMYNEISVNPDVFCAYFCGRKSKQGRRAFMGADLFFIIS</sequence>
<evidence type="ECO:0000313" key="2">
    <source>
        <dbReference type="Proteomes" id="UP000822331"/>
    </source>
</evidence>